<dbReference type="EMBL" id="UFQR01000032">
    <property type="protein sequence ID" value="SSW96631.1"/>
    <property type="molecule type" value="Genomic_DNA"/>
</dbReference>
<organism evidence="1">
    <name type="scientific">Arsenophonus endosymbiont of Trialeurodes vaporariorum</name>
    <dbReference type="NCBI Taxonomy" id="235567"/>
    <lineage>
        <taxon>Bacteria</taxon>
        <taxon>Pseudomonadati</taxon>
        <taxon>Pseudomonadota</taxon>
        <taxon>Gammaproteobacteria</taxon>
        <taxon>Enterobacterales</taxon>
        <taxon>Morganellaceae</taxon>
        <taxon>Arsenophonus</taxon>
    </lineage>
</organism>
<evidence type="ECO:0000313" key="1">
    <source>
        <dbReference type="EMBL" id="SSW96631.1"/>
    </source>
</evidence>
<protein>
    <submittedName>
        <fullName evidence="1">Uncharacterized protein</fullName>
    </submittedName>
</protein>
<dbReference type="AlphaFoldDB" id="A0A3B0M214"/>
<proteinExistence type="predicted"/>
<name>A0A3B0M214_9GAMM</name>
<gene>
    <name evidence="1" type="ORF">ARTV_3145</name>
</gene>
<reference evidence="1" key="1">
    <citation type="submission" date="2018-04" db="EMBL/GenBank/DDBJ databases">
        <authorList>
            <person name="Go L.Y."/>
            <person name="Mitchell J.A."/>
        </authorList>
    </citation>
    <scope>NUCLEOTIDE SEQUENCE</scope>
    <source>
        <strain evidence="1">ARTV</strain>
    </source>
</reference>
<sequence length="147" mass="16620">MLKNRCLKSRTQGARGVKFALIALKSERGCHVSSTPGQLPRCGYGIDSGITYLPILKSSLRVQNFSLEASSNFGNYRSIWNFAFPTRKMISTDGNRKKKNMTMRYRHSFDCKLSILFKKINGGGGIKIHKPLKPPHLLIYTPRMLDV</sequence>
<accession>A0A3B0M214</accession>